<evidence type="ECO:0000313" key="2">
    <source>
        <dbReference type="Proteomes" id="UP000325255"/>
    </source>
</evidence>
<gene>
    <name evidence="1" type="ORF">F1189_06275</name>
</gene>
<accession>A0A5M6IY95</accession>
<dbReference type="Proteomes" id="UP000325255">
    <property type="component" value="Unassembled WGS sequence"/>
</dbReference>
<comment type="caution">
    <text evidence="1">The sequence shown here is derived from an EMBL/GenBank/DDBJ whole genome shotgun (WGS) entry which is preliminary data.</text>
</comment>
<evidence type="ECO:0000313" key="1">
    <source>
        <dbReference type="EMBL" id="KAA5613292.1"/>
    </source>
</evidence>
<proteinExistence type="predicted"/>
<dbReference type="RefSeq" id="WP_150039823.1">
    <property type="nucleotide sequence ID" value="NZ_OW485601.1"/>
</dbReference>
<protein>
    <recommendedName>
        <fullName evidence="3">DUF3299 domain-containing protein</fullName>
    </recommendedName>
</protein>
<dbReference type="AlphaFoldDB" id="A0A5M6IY95"/>
<dbReference type="EMBL" id="VWPK01000007">
    <property type="protein sequence ID" value="KAA5613292.1"/>
    <property type="molecule type" value="Genomic_DNA"/>
</dbReference>
<reference evidence="1 2" key="1">
    <citation type="submission" date="2019-09" db="EMBL/GenBank/DDBJ databases">
        <title>Genome sequence of Rhodovastum atsumiense, a diverse member of the Acetobacteraceae family of non-sulfur purple photosynthetic bacteria.</title>
        <authorList>
            <person name="Meyer T."/>
            <person name="Kyndt J."/>
        </authorList>
    </citation>
    <scope>NUCLEOTIDE SEQUENCE [LARGE SCALE GENOMIC DNA]</scope>
    <source>
        <strain evidence="1 2">DSM 21279</strain>
    </source>
</reference>
<dbReference type="OrthoDB" id="2583024at2"/>
<name>A0A5M6IY95_9PROT</name>
<evidence type="ECO:0008006" key="3">
    <source>
        <dbReference type="Google" id="ProtNLM"/>
    </source>
</evidence>
<organism evidence="1 2">
    <name type="scientific">Rhodovastum atsumiense</name>
    <dbReference type="NCBI Taxonomy" id="504468"/>
    <lineage>
        <taxon>Bacteria</taxon>
        <taxon>Pseudomonadati</taxon>
        <taxon>Pseudomonadota</taxon>
        <taxon>Alphaproteobacteria</taxon>
        <taxon>Acetobacterales</taxon>
        <taxon>Acetobacteraceae</taxon>
        <taxon>Rhodovastum</taxon>
    </lineage>
</organism>
<keyword evidence="2" id="KW-1185">Reference proteome</keyword>
<sequence>MSGGGLPTRRSLLGGAALLASRPARAEDETLTFETLYSGWGVRGLVFSDRVKALAGRRVGMRGYMAPPLKAESPFFVLTREPLSLCPFCQSDAEWPVDIVVIYLRRAGTLVGAGEPVRVLGRLDIGSWTDPESGFVSLLRLVDAEYRRA</sequence>